<feature type="transmembrane region" description="Helical" evidence="1">
    <location>
        <begin position="228"/>
        <end position="248"/>
    </location>
</feature>
<proteinExistence type="predicted"/>
<name>A0A0C2X801_AMAMK</name>
<dbReference type="PANTHER" id="PTHR40465">
    <property type="entry name" value="CHROMOSOME 1, WHOLE GENOME SHOTGUN SEQUENCE"/>
    <property type="match status" value="1"/>
</dbReference>
<dbReference type="Pfam" id="PF20152">
    <property type="entry name" value="DUF6534"/>
    <property type="match status" value="1"/>
</dbReference>
<dbReference type="InParanoid" id="A0A0C2X801"/>
<feature type="transmembrane region" description="Helical" evidence="1">
    <location>
        <begin position="163"/>
        <end position="182"/>
    </location>
</feature>
<evidence type="ECO:0000259" key="2">
    <source>
        <dbReference type="Pfam" id="PF20152"/>
    </source>
</evidence>
<feature type="transmembrane region" description="Helical" evidence="1">
    <location>
        <begin position="118"/>
        <end position="143"/>
    </location>
</feature>
<gene>
    <name evidence="3" type="ORF">M378DRAFT_20856</name>
</gene>
<keyword evidence="1" id="KW-0812">Transmembrane</keyword>
<dbReference type="EMBL" id="KN818224">
    <property type="protein sequence ID" value="KIL70467.1"/>
    <property type="molecule type" value="Genomic_DNA"/>
</dbReference>
<feature type="transmembrane region" description="Helical" evidence="1">
    <location>
        <begin position="194"/>
        <end position="222"/>
    </location>
</feature>
<keyword evidence="1" id="KW-0472">Membrane</keyword>
<dbReference type="PANTHER" id="PTHR40465:SF1">
    <property type="entry name" value="DUF6534 DOMAIN-CONTAINING PROTEIN"/>
    <property type="match status" value="1"/>
</dbReference>
<feature type="transmembrane region" description="Helical" evidence="1">
    <location>
        <begin position="45"/>
        <end position="63"/>
    </location>
</feature>
<evidence type="ECO:0000313" key="3">
    <source>
        <dbReference type="EMBL" id="KIL70467.1"/>
    </source>
</evidence>
<feature type="transmembrane region" description="Helical" evidence="1">
    <location>
        <begin position="83"/>
        <end position="106"/>
    </location>
</feature>
<dbReference type="Proteomes" id="UP000054549">
    <property type="component" value="Unassembled WGS sequence"/>
</dbReference>
<evidence type="ECO:0000256" key="1">
    <source>
        <dbReference type="SAM" id="Phobius"/>
    </source>
</evidence>
<organism evidence="3 4">
    <name type="scientific">Amanita muscaria (strain Koide BX008)</name>
    <dbReference type="NCBI Taxonomy" id="946122"/>
    <lineage>
        <taxon>Eukaryota</taxon>
        <taxon>Fungi</taxon>
        <taxon>Dikarya</taxon>
        <taxon>Basidiomycota</taxon>
        <taxon>Agaricomycotina</taxon>
        <taxon>Agaricomycetes</taxon>
        <taxon>Agaricomycetidae</taxon>
        <taxon>Agaricales</taxon>
        <taxon>Pluteineae</taxon>
        <taxon>Amanitaceae</taxon>
        <taxon>Amanita</taxon>
    </lineage>
</organism>
<feature type="domain" description="DUF6534" evidence="2">
    <location>
        <begin position="168"/>
        <end position="252"/>
    </location>
</feature>
<dbReference type="AlphaFoldDB" id="A0A0C2X801"/>
<dbReference type="OrthoDB" id="2535105at2759"/>
<protein>
    <recommendedName>
        <fullName evidence="2">DUF6534 domain-containing protein</fullName>
    </recommendedName>
</protein>
<reference evidence="3 4" key="1">
    <citation type="submission" date="2014-04" db="EMBL/GenBank/DDBJ databases">
        <title>Evolutionary Origins and Diversification of the Mycorrhizal Mutualists.</title>
        <authorList>
            <consortium name="DOE Joint Genome Institute"/>
            <consortium name="Mycorrhizal Genomics Consortium"/>
            <person name="Kohler A."/>
            <person name="Kuo A."/>
            <person name="Nagy L.G."/>
            <person name="Floudas D."/>
            <person name="Copeland A."/>
            <person name="Barry K.W."/>
            <person name="Cichocki N."/>
            <person name="Veneault-Fourrey C."/>
            <person name="LaButti K."/>
            <person name="Lindquist E.A."/>
            <person name="Lipzen A."/>
            <person name="Lundell T."/>
            <person name="Morin E."/>
            <person name="Murat C."/>
            <person name="Riley R."/>
            <person name="Ohm R."/>
            <person name="Sun H."/>
            <person name="Tunlid A."/>
            <person name="Henrissat B."/>
            <person name="Grigoriev I.V."/>
            <person name="Hibbett D.S."/>
            <person name="Martin F."/>
        </authorList>
    </citation>
    <scope>NUCLEOTIDE SEQUENCE [LARGE SCALE GENOMIC DNA]</scope>
    <source>
        <strain evidence="3 4">Koide BX008</strain>
    </source>
</reference>
<keyword evidence="1" id="KW-1133">Transmembrane helix</keyword>
<dbReference type="HOGENOM" id="CLU_046025_0_1_1"/>
<sequence length="319" mass="35494">MASASPSLELTSGVDFGLLFASAMWGVTTLQAIQYYREFKSDATYIKVVVAMVWILATAHLFLQGACLHHQIMASAVGRPDIVVLPTCSVSSLFGYVVQTTVQSMYAYRIFRFCHRRYVPIFCWIGTTYSLAVQSAFTIMSIGKTNDDLLVVWNKYNWMMSSGYVLNAVIDMLITFAFCCLLKKSGVKARTLRILENLCMFSIETGSVTSVTAISIVVLFNADKVHGIFMPFAVVIVPLYALTMMVLLNRRTSLRAVHANEKVEVHVDTTIRSHAHSKHKDGVLVMTADYSHDTEIGTAVSTKFESMAAPEEKDSQFDD</sequence>
<feature type="transmembrane region" description="Helical" evidence="1">
    <location>
        <begin position="16"/>
        <end position="33"/>
    </location>
</feature>
<evidence type="ECO:0000313" key="4">
    <source>
        <dbReference type="Proteomes" id="UP000054549"/>
    </source>
</evidence>
<keyword evidence="4" id="KW-1185">Reference proteome</keyword>
<dbReference type="InterPro" id="IPR045339">
    <property type="entry name" value="DUF6534"/>
</dbReference>
<accession>A0A0C2X801</accession>